<dbReference type="PANTHER" id="PTHR43715:SF1">
    <property type="entry name" value="GDP-MANNOSE 4,6 DEHYDRATASE"/>
    <property type="match status" value="1"/>
</dbReference>
<dbReference type="NCBIfam" id="TIGR01472">
    <property type="entry name" value="gmd"/>
    <property type="match status" value="1"/>
</dbReference>
<dbReference type="FunFam" id="3.40.50.720:FF:000924">
    <property type="entry name" value="GDP-mannose 4,6 dehydratase"/>
    <property type="match status" value="1"/>
</dbReference>
<organism evidence="7 8">
    <name type="scientific">Methanococcus maripaludis (strain C5 / ATCC BAA-1333)</name>
    <dbReference type="NCBI Taxonomy" id="402880"/>
    <lineage>
        <taxon>Archaea</taxon>
        <taxon>Methanobacteriati</taxon>
        <taxon>Methanobacteriota</taxon>
        <taxon>Methanomada group</taxon>
        <taxon>Methanococci</taxon>
        <taxon>Methanococcales</taxon>
        <taxon>Methanococcaceae</taxon>
        <taxon>Methanococcus</taxon>
    </lineage>
</organism>
<name>A4FZH0_METM5</name>
<comment type="catalytic activity">
    <reaction evidence="5">
        <text>GDP-alpha-D-mannose = GDP-4-dehydro-alpha-D-rhamnose + H2O</text>
        <dbReference type="Rhea" id="RHEA:23820"/>
        <dbReference type="ChEBI" id="CHEBI:15377"/>
        <dbReference type="ChEBI" id="CHEBI:57527"/>
        <dbReference type="ChEBI" id="CHEBI:57964"/>
        <dbReference type="EC" id="4.2.1.47"/>
    </reaction>
</comment>
<dbReference type="Gene3D" id="3.90.25.10">
    <property type="entry name" value="UDP-galactose 4-epimerase, domain 1"/>
    <property type="match status" value="1"/>
</dbReference>
<reference evidence="7 8" key="1">
    <citation type="submission" date="2007-03" db="EMBL/GenBank/DDBJ databases">
        <title>Complete sequence of chromosome of Methanococcus maripaludis C5.</title>
        <authorList>
            <consortium name="US DOE Joint Genome Institute"/>
            <person name="Copeland A."/>
            <person name="Lucas S."/>
            <person name="Lapidus A."/>
            <person name="Barry K."/>
            <person name="Glavina del Rio T."/>
            <person name="Dalin E."/>
            <person name="Tice H."/>
            <person name="Pitluck S."/>
            <person name="Chertkov O."/>
            <person name="Brettin T."/>
            <person name="Bruce D."/>
            <person name="Han C."/>
            <person name="Detter J.C."/>
            <person name="Schmutz J."/>
            <person name="Larimer F."/>
            <person name="Land M."/>
            <person name="Hauser L."/>
            <person name="Kyrpides N."/>
            <person name="Mikhailova N."/>
            <person name="Sieprawska-Lupa M."/>
            <person name="Whitman W.B."/>
            <person name="Richardson P."/>
        </authorList>
    </citation>
    <scope>NUCLEOTIDE SEQUENCE [LARGE SCALE GENOMIC DNA]</scope>
    <source>
        <strain evidence="8">C5 / ATCC BAA-1333</strain>
    </source>
</reference>
<dbReference type="GO" id="GO:0042351">
    <property type="term" value="P:'de novo' GDP-L-fucose biosynthetic process"/>
    <property type="evidence" value="ECO:0007669"/>
    <property type="project" value="TreeGrafter"/>
</dbReference>
<dbReference type="HOGENOM" id="CLU_007383_14_0_2"/>
<evidence type="ECO:0000259" key="6">
    <source>
        <dbReference type="Pfam" id="PF16363"/>
    </source>
</evidence>
<dbReference type="Proteomes" id="UP000000253">
    <property type="component" value="Chromosome"/>
</dbReference>
<dbReference type="GO" id="GO:0008446">
    <property type="term" value="F:GDP-mannose 4,6-dehydratase activity"/>
    <property type="evidence" value="ECO:0007669"/>
    <property type="project" value="UniProtKB-UniRule"/>
</dbReference>
<dbReference type="InterPro" id="IPR036291">
    <property type="entry name" value="NAD(P)-bd_dom_sf"/>
</dbReference>
<keyword evidence="4 5" id="KW-0456">Lyase</keyword>
<keyword evidence="5" id="KW-0521">NADP</keyword>
<evidence type="ECO:0000313" key="7">
    <source>
        <dbReference type="EMBL" id="ABO35604.1"/>
    </source>
</evidence>
<dbReference type="EC" id="4.2.1.47" evidence="3 5"/>
<dbReference type="CDD" id="cd05260">
    <property type="entry name" value="GDP_MD_SDR_e"/>
    <property type="match status" value="1"/>
</dbReference>
<comment type="similarity">
    <text evidence="2 5">Belongs to the NAD(P)-dependent epimerase/dehydratase family. GDP-mannose 4,6-dehydratase subfamily.</text>
</comment>
<proteinExistence type="inferred from homology"/>
<dbReference type="KEGG" id="mmq:MmarC5_1306"/>
<sequence length="339" mass="38647">MKIALITGITGQDGYFLTKLLLEKNYEIHGIVRRNSQNSLGNLDYLTNSEKEKLNIHWGDITDNLFMDSIIKKIKPDEVYHLAAQSFVGFSFENPKFTYDVNIGGTLNVVNAVKEYSSDSKVYFAATSELFGKVQEIPQKETTSFYPRSPYGVSKLAGFWTIKNYRESYDLFMSNGILFNHESEMRGPEFVTRKITLSVAKISKGIQECLELGNLDAKRDWGYAKDYVEGMWKILQHDEADDFVLSTNETYTVRNFVELAFKFAGINIMWEGCGINEVGKDSKSGKILVKVNPAFFRPAEVELLIGDHSKAKSILGWEPKTKFEELVEIMVKKDLERIN</sequence>
<dbReference type="SUPFAM" id="SSF51735">
    <property type="entry name" value="NAD(P)-binding Rossmann-fold domains"/>
    <property type="match status" value="1"/>
</dbReference>
<dbReference type="PANTHER" id="PTHR43715">
    <property type="entry name" value="GDP-MANNOSE 4,6-DEHYDRATASE"/>
    <property type="match status" value="1"/>
</dbReference>
<accession>A4FZH0</accession>
<comment type="function">
    <text evidence="5">Catalyzes the conversion of GDP-D-mannose to GDP-4-dehydro-6-deoxy-D-mannose.</text>
</comment>
<dbReference type="InterPro" id="IPR006368">
    <property type="entry name" value="GDP_Man_deHydtase"/>
</dbReference>
<dbReference type="InterPro" id="IPR016040">
    <property type="entry name" value="NAD(P)-bd_dom"/>
</dbReference>
<comment type="cofactor">
    <cofactor evidence="1 5">
        <name>NADP(+)</name>
        <dbReference type="ChEBI" id="CHEBI:58349"/>
    </cofactor>
</comment>
<dbReference type="HAMAP" id="MF_00955">
    <property type="entry name" value="GDP_Man_dehydratase"/>
    <property type="match status" value="1"/>
</dbReference>
<dbReference type="OrthoDB" id="4907at2157"/>
<dbReference type="GO" id="GO:0070401">
    <property type="term" value="F:NADP+ binding"/>
    <property type="evidence" value="ECO:0007669"/>
    <property type="project" value="UniProtKB-UniRule"/>
</dbReference>
<dbReference type="AlphaFoldDB" id="A4FZH0"/>
<evidence type="ECO:0000256" key="3">
    <source>
        <dbReference type="ARBA" id="ARBA00011989"/>
    </source>
</evidence>
<evidence type="ECO:0000256" key="4">
    <source>
        <dbReference type="ARBA" id="ARBA00023239"/>
    </source>
</evidence>
<dbReference type="EMBL" id="CP000609">
    <property type="protein sequence ID" value="ABO35604.1"/>
    <property type="molecule type" value="Genomic_DNA"/>
</dbReference>
<dbReference type="RefSeq" id="WP_011869055.1">
    <property type="nucleotide sequence ID" value="NC_009135.1"/>
</dbReference>
<evidence type="ECO:0000256" key="2">
    <source>
        <dbReference type="ARBA" id="ARBA00009263"/>
    </source>
</evidence>
<gene>
    <name evidence="5" type="primary">gmd</name>
    <name evidence="7" type="ordered locus">MmarC5_1306</name>
</gene>
<dbReference type="eggNOG" id="arCOG01373">
    <property type="taxonomic scope" value="Archaea"/>
</dbReference>
<dbReference type="Gene3D" id="3.40.50.720">
    <property type="entry name" value="NAD(P)-binding Rossmann-like Domain"/>
    <property type="match status" value="1"/>
</dbReference>
<dbReference type="Pfam" id="PF16363">
    <property type="entry name" value="GDP_Man_Dehyd"/>
    <property type="match status" value="1"/>
</dbReference>
<evidence type="ECO:0000256" key="1">
    <source>
        <dbReference type="ARBA" id="ARBA00001937"/>
    </source>
</evidence>
<evidence type="ECO:0000256" key="5">
    <source>
        <dbReference type="HAMAP-Rule" id="MF_00955"/>
    </source>
</evidence>
<feature type="domain" description="NAD(P)-binding" evidence="6">
    <location>
        <begin position="5"/>
        <end position="330"/>
    </location>
</feature>
<evidence type="ECO:0000313" key="8">
    <source>
        <dbReference type="Proteomes" id="UP000000253"/>
    </source>
</evidence>
<dbReference type="GeneID" id="4929209"/>
<dbReference type="STRING" id="402880.MmarC5_1306"/>
<comment type="caution">
    <text evidence="5">Lacks conserved residue(s) required for the propagation of feature annotation.</text>
</comment>
<protein>
    <recommendedName>
        <fullName evidence="3 5">GDP-mannose 4,6-dehydratase</fullName>
        <ecNumber evidence="3 5">4.2.1.47</ecNumber>
    </recommendedName>
    <alternativeName>
        <fullName evidence="5">GDP-D-mannose dehydratase</fullName>
    </alternativeName>
</protein>